<dbReference type="Proteomes" id="UP000027822">
    <property type="component" value="Unassembled WGS sequence"/>
</dbReference>
<proteinExistence type="predicted"/>
<keyword evidence="2" id="KW-1185">Reference proteome</keyword>
<dbReference type="OrthoDB" id="2922078at2"/>
<sequence>MKAVPKEAIIQTMDQMLSTLDLLEMNISLRVNHALKDKREFVNNKVEITEMHIQHMESKMVHHEEKGSWLQTFQNVVVTA</sequence>
<reference evidence="1 2" key="1">
    <citation type="submission" date="2014-06" db="EMBL/GenBank/DDBJ databases">
        <title>Draft genome sequence of Bacillus manliponensis JCM 15802 (MCCC 1A00708).</title>
        <authorList>
            <person name="Lai Q."/>
            <person name="Liu Y."/>
            <person name="Shao Z."/>
        </authorList>
    </citation>
    <scope>NUCLEOTIDE SEQUENCE [LARGE SCALE GENOMIC DNA]</scope>
    <source>
        <strain evidence="1 2">JCM 15802</strain>
    </source>
</reference>
<organism evidence="1 2">
    <name type="scientific">Bacillus manliponensis</name>
    <dbReference type="NCBI Taxonomy" id="574376"/>
    <lineage>
        <taxon>Bacteria</taxon>
        <taxon>Bacillati</taxon>
        <taxon>Bacillota</taxon>
        <taxon>Bacilli</taxon>
        <taxon>Bacillales</taxon>
        <taxon>Bacillaceae</taxon>
        <taxon>Bacillus</taxon>
        <taxon>Bacillus cereus group</taxon>
    </lineage>
</organism>
<name>A0A073K248_9BACI</name>
<dbReference type="AlphaFoldDB" id="A0A073K248"/>
<evidence type="ECO:0000313" key="1">
    <source>
        <dbReference type="EMBL" id="KEK20570.1"/>
    </source>
</evidence>
<comment type="caution">
    <text evidence="1">The sequence shown here is derived from an EMBL/GenBank/DDBJ whole genome shotgun (WGS) entry which is preliminary data.</text>
</comment>
<gene>
    <name evidence="1" type="ORF">BAMA_14240</name>
</gene>
<dbReference type="EMBL" id="JOTN01000003">
    <property type="protein sequence ID" value="KEK20570.1"/>
    <property type="molecule type" value="Genomic_DNA"/>
</dbReference>
<protein>
    <submittedName>
        <fullName evidence="1">Uncharacterized protein</fullName>
    </submittedName>
</protein>
<evidence type="ECO:0000313" key="2">
    <source>
        <dbReference type="Proteomes" id="UP000027822"/>
    </source>
</evidence>
<accession>A0A073K248</accession>
<dbReference type="RefSeq" id="WP_034637151.1">
    <property type="nucleotide sequence ID" value="NZ_CBCSJC010000004.1"/>
</dbReference>